<reference evidence="2" key="1">
    <citation type="submission" date="2014-05" db="EMBL/GenBank/DDBJ databases">
        <authorList>
            <person name="Chronopoulou M."/>
        </authorList>
    </citation>
    <scope>NUCLEOTIDE SEQUENCE</scope>
    <source>
        <tissue evidence="2">Whole organism</tissue>
    </source>
</reference>
<evidence type="ECO:0000256" key="1">
    <source>
        <dbReference type="SAM" id="Phobius"/>
    </source>
</evidence>
<evidence type="ECO:0000313" key="2">
    <source>
        <dbReference type="EMBL" id="CDW41431.1"/>
    </source>
</evidence>
<keyword evidence="1" id="KW-0812">Transmembrane</keyword>
<sequence length="81" mass="9430">SENEKKSVQIGLEKITFKNELKKKIRAGLSLNTSICVRACEKDVSEIYGTPELWLLIILAVFIRFWGRKLITAIQRRTFYI</sequence>
<organism evidence="2">
    <name type="scientific">Lepeophtheirus salmonis</name>
    <name type="common">Salmon louse</name>
    <name type="synonym">Caligus salmonis</name>
    <dbReference type="NCBI Taxonomy" id="72036"/>
    <lineage>
        <taxon>Eukaryota</taxon>
        <taxon>Metazoa</taxon>
        <taxon>Ecdysozoa</taxon>
        <taxon>Arthropoda</taxon>
        <taxon>Crustacea</taxon>
        <taxon>Multicrustacea</taxon>
        <taxon>Hexanauplia</taxon>
        <taxon>Copepoda</taxon>
        <taxon>Siphonostomatoida</taxon>
        <taxon>Caligidae</taxon>
        <taxon>Lepeophtheirus</taxon>
    </lineage>
</organism>
<proteinExistence type="predicted"/>
<feature type="transmembrane region" description="Helical" evidence="1">
    <location>
        <begin position="53"/>
        <end position="71"/>
    </location>
</feature>
<feature type="non-terminal residue" evidence="2">
    <location>
        <position position="1"/>
    </location>
</feature>
<dbReference type="AlphaFoldDB" id="A0A0K2UUS7"/>
<keyword evidence="1" id="KW-0472">Membrane</keyword>
<name>A0A0K2UUS7_LEPSM</name>
<dbReference type="EMBL" id="HACA01024070">
    <property type="protein sequence ID" value="CDW41431.1"/>
    <property type="molecule type" value="Transcribed_RNA"/>
</dbReference>
<accession>A0A0K2UUS7</accession>
<keyword evidence="1" id="KW-1133">Transmembrane helix</keyword>
<protein>
    <submittedName>
        <fullName evidence="2">Uncharacterized protein</fullName>
    </submittedName>
</protein>